<comment type="similarity">
    <text evidence="1">In the C-terminal section; belongs to the transpeptidase family.</text>
</comment>
<dbReference type="NCBIfam" id="TIGR02074">
    <property type="entry name" value="PBP_1a_fam"/>
    <property type="match status" value="1"/>
</dbReference>
<comment type="similarity">
    <text evidence="2">In the N-terminal section; belongs to the glycosyltransferase 51 family.</text>
</comment>
<evidence type="ECO:0000256" key="12">
    <source>
        <dbReference type="ARBA" id="ARBA00022989"/>
    </source>
</evidence>
<evidence type="ECO:0000256" key="7">
    <source>
        <dbReference type="ARBA" id="ARBA00022679"/>
    </source>
</evidence>
<keyword evidence="14" id="KW-0511">Multifunctional enzyme</keyword>
<dbReference type="GO" id="GO:0009252">
    <property type="term" value="P:peptidoglycan biosynthetic process"/>
    <property type="evidence" value="ECO:0007669"/>
    <property type="project" value="UniProtKB-KW"/>
</dbReference>
<gene>
    <name evidence="21" type="ORF">I6N95_02430</name>
</gene>
<evidence type="ECO:0000256" key="10">
    <source>
        <dbReference type="ARBA" id="ARBA00022960"/>
    </source>
</evidence>
<keyword evidence="22" id="KW-1185">Reference proteome</keyword>
<keyword evidence="7" id="KW-0808">Transferase</keyword>
<dbReference type="Gene3D" id="1.10.3810.10">
    <property type="entry name" value="Biosynthetic peptidoglycan transglycosylase-like"/>
    <property type="match status" value="1"/>
</dbReference>
<accession>A0A940P1R4</accession>
<dbReference type="SUPFAM" id="SSF56601">
    <property type="entry name" value="beta-lactamase/transpeptidase-like"/>
    <property type="match status" value="1"/>
</dbReference>
<name>A0A940P1R4_9ENTE</name>
<sequence>MDFKKIIATIVDFFKKVWVWLKPYLIQFHQWRKRIWKKYQVNKIILLLGLVVVLVTSVYLFYLAKSSDVEALKTGLSQVTTIYDKDDEVAGTLNGQKGTSIPLEQMSPHLIDALISTEDKRFYQHGGFDIRGIGRAALGFLTSGKVTGGGSTLTQQLAKNAYLTLDQTLNRKAKELFLAIEIEKTYTKDEILEMYLNSAYFANGVWGVEDAAHKYFGTTAANLTIDEAAVMVGMLKGPGIYNPIDYYDNAIKRRDTVLQLMVDNGKLDQAQADQMMKETLVLADTYGDSRQDNQYPYFFDEVIREAERVANIKDADLLNKGYKVYTTLDQQYQQDMNTTFSQNELFPPNATDGEMVQGASIAINPKTGGVQAVVGGRGEHTRLGFNRATQSSLSPGSTMKPLVYTAALESGYQPDSLLKDEAMSFYQVENYDKVYRGEVPMYQALAESLNASSVWLLNEIGLEKGTKKIEKFGIALDDKDHYPGIVLGGMTKGTSPLKMASAYTVFANQGKQKSPHFIRKIVDSTGKIVWDNEEAKEKQITTPQVAEEMTSMLQGVFSSGTGYSAQPYGYTIAGKTGTTESVNVDSQSKDQWIIGYTPDVVVASWIGFDESSDIHFLQSGGGQGISPIFKDQTQRILSHSPGTPFNVEDASIKAQQEETQAESNGSLDEFGQKIKEGAEYWGGQIKDGAGKVKDGLKDLWNNFTQ</sequence>
<reference evidence="21" key="1">
    <citation type="submission" date="2020-12" db="EMBL/GenBank/DDBJ databases">
        <title>Vagococcus allomyrinae sp. nov. and Enterococcus lavae sp. nov., isolated from the larvae of Allomyrina dichotoma.</title>
        <authorList>
            <person name="Lee S.D."/>
        </authorList>
    </citation>
    <scope>NUCLEOTIDE SEQUENCE</scope>
    <source>
        <strain evidence="21">BWB3-3</strain>
    </source>
</reference>
<feature type="domain" description="Penicillin-binding protein transpeptidase" evidence="19">
    <location>
        <begin position="359"/>
        <end position="599"/>
    </location>
</feature>
<evidence type="ECO:0000256" key="14">
    <source>
        <dbReference type="ARBA" id="ARBA00023268"/>
    </source>
</evidence>
<proteinExistence type="inferred from homology"/>
<dbReference type="GO" id="GO:0071555">
    <property type="term" value="P:cell wall organization"/>
    <property type="evidence" value="ECO:0007669"/>
    <property type="project" value="UniProtKB-KW"/>
</dbReference>
<evidence type="ECO:0000259" key="19">
    <source>
        <dbReference type="Pfam" id="PF00905"/>
    </source>
</evidence>
<evidence type="ECO:0000256" key="15">
    <source>
        <dbReference type="ARBA" id="ARBA00023316"/>
    </source>
</evidence>
<evidence type="ECO:0000256" key="18">
    <source>
        <dbReference type="SAM" id="Phobius"/>
    </source>
</evidence>
<comment type="catalytic activity">
    <reaction evidence="17">
        <text>[GlcNAc-(1-&gt;4)-Mur2Ac(oyl-L-Ala-gamma-D-Glu-L-Lys-D-Ala-D-Ala)](n)-di-trans,octa-cis-undecaprenyl diphosphate + beta-D-GlcNAc-(1-&gt;4)-Mur2Ac(oyl-L-Ala-gamma-D-Glu-L-Lys-D-Ala-D-Ala)-di-trans,octa-cis-undecaprenyl diphosphate = [GlcNAc-(1-&gt;4)-Mur2Ac(oyl-L-Ala-gamma-D-Glu-L-Lys-D-Ala-D-Ala)](n+1)-di-trans,octa-cis-undecaprenyl diphosphate + di-trans,octa-cis-undecaprenyl diphosphate + H(+)</text>
        <dbReference type="Rhea" id="RHEA:23708"/>
        <dbReference type="Rhea" id="RHEA-COMP:9602"/>
        <dbReference type="Rhea" id="RHEA-COMP:9603"/>
        <dbReference type="ChEBI" id="CHEBI:15378"/>
        <dbReference type="ChEBI" id="CHEBI:58405"/>
        <dbReference type="ChEBI" id="CHEBI:60033"/>
        <dbReference type="ChEBI" id="CHEBI:78435"/>
        <dbReference type="EC" id="2.4.99.28"/>
    </reaction>
</comment>
<keyword evidence="6" id="KW-0328">Glycosyltransferase</keyword>
<keyword evidence="13 18" id="KW-0472">Membrane</keyword>
<evidence type="ECO:0000313" key="21">
    <source>
        <dbReference type="EMBL" id="MBP1039859.1"/>
    </source>
</evidence>
<dbReference type="InterPro" id="IPR023346">
    <property type="entry name" value="Lysozyme-like_dom_sf"/>
</dbReference>
<dbReference type="Pfam" id="PF00912">
    <property type="entry name" value="Transgly"/>
    <property type="match status" value="1"/>
</dbReference>
<dbReference type="GO" id="GO:0008360">
    <property type="term" value="P:regulation of cell shape"/>
    <property type="evidence" value="ECO:0007669"/>
    <property type="project" value="UniProtKB-KW"/>
</dbReference>
<dbReference type="RefSeq" id="WP_209524741.1">
    <property type="nucleotide sequence ID" value="NZ_JAEEGA010000001.1"/>
</dbReference>
<evidence type="ECO:0000256" key="9">
    <source>
        <dbReference type="ARBA" id="ARBA00022801"/>
    </source>
</evidence>
<keyword evidence="15" id="KW-0961">Cell wall biogenesis/degradation</keyword>
<evidence type="ECO:0000256" key="6">
    <source>
        <dbReference type="ARBA" id="ARBA00022676"/>
    </source>
</evidence>
<comment type="catalytic activity">
    <reaction evidence="16">
        <text>Preferential cleavage: (Ac)2-L-Lys-D-Ala-|-D-Ala. Also transpeptidation of peptidyl-alanyl moieties that are N-acyl substituents of D-alanine.</text>
        <dbReference type="EC" id="3.4.16.4"/>
    </reaction>
</comment>
<evidence type="ECO:0000256" key="5">
    <source>
        <dbReference type="ARBA" id="ARBA00022670"/>
    </source>
</evidence>
<evidence type="ECO:0000256" key="3">
    <source>
        <dbReference type="ARBA" id="ARBA00022475"/>
    </source>
</evidence>
<evidence type="ECO:0000256" key="13">
    <source>
        <dbReference type="ARBA" id="ARBA00023136"/>
    </source>
</evidence>
<dbReference type="PANTHER" id="PTHR32282:SF32">
    <property type="entry name" value="PENICILLIN-BINDING PROTEIN 2A"/>
    <property type="match status" value="1"/>
</dbReference>
<evidence type="ECO:0000256" key="4">
    <source>
        <dbReference type="ARBA" id="ARBA00022645"/>
    </source>
</evidence>
<dbReference type="InterPro" id="IPR001264">
    <property type="entry name" value="Glyco_trans_51"/>
</dbReference>
<keyword evidence="5" id="KW-0645">Protease</keyword>
<dbReference type="GO" id="GO:0009002">
    <property type="term" value="F:serine-type D-Ala-D-Ala carboxypeptidase activity"/>
    <property type="evidence" value="ECO:0007669"/>
    <property type="project" value="UniProtKB-EC"/>
</dbReference>
<keyword evidence="12 18" id="KW-1133">Transmembrane helix</keyword>
<dbReference type="GO" id="GO:0008658">
    <property type="term" value="F:penicillin binding"/>
    <property type="evidence" value="ECO:0007669"/>
    <property type="project" value="InterPro"/>
</dbReference>
<dbReference type="PANTHER" id="PTHR32282">
    <property type="entry name" value="BINDING PROTEIN TRANSPEPTIDASE, PUTATIVE-RELATED"/>
    <property type="match status" value="1"/>
</dbReference>
<keyword evidence="3" id="KW-1003">Cell membrane</keyword>
<dbReference type="Pfam" id="PF00905">
    <property type="entry name" value="Transpeptidase"/>
    <property type="match status" value="1"/>
</dbReference>
<evidence type="ECO:0000256" key="2">
    <source>
        <dbReference type="ARBA" id="ARBA00007739"/>
    </source>
</evidence>
<evidence type="ECO:0000256" key="1">
    <source>
        <dbReference type="ARBA" id="ARBA00007090"/>
    </source>
</evidence>
<comment type="caution">
    <text evidence="21">The sequence shown here is derived from an EMBL/GenBank/DDBJ whole genome shotgun (WGS) entry which is preliminary data.</text>
</comment>
<evidence type="ECO:0000256" key="16">
    <source>
        <dbReference type="ARBA" id="ARBA00034000"/>
    </source>
</evidence>
<dbReference type="GO" id="GO:0008955">
    <property type="term" value="F:peptidoglycan glycosyltransferase activity"/>
    <property type="evidence" value="ECO:0007669"/>
    <property type="project" value="UniProtKB-EC"/>
</dbReference>
<keyword evidence="4" id="KW-0121">Carboxypeptidase</keyword>
<keyword evidence="10" id="KW-0133">Cell shape</keyword>
<keyword evidence="8 18" id="KW-0812">Transmembrane</keyword>
<evidence type="ECO:0000259" key="20">
    <source>
        <dbReference type="Pfam" id="PF00912"/>
    </source>
</evidence>
<protein>
    <submittedName>
        <fullName evidence="21">PBP1A family penicillin-binding protein</fullName>
    </submittedName>
</protein>
<organism evidence="21 22">
    <name type="scientific">Vagococcus allomyrinae</name>
    <dbReference type="NCBI Taxonomy" id="2794353"/>
    <lineage>
        <taxon>Bacteria</taxon>
        <taxon>Bacillati</taxon>
        <taxon>Bacillota</taxon>
        <taxon>Bacilli</taxon>
        <taxon>Lactobacillales</taxon>
        <taxon>Enterococcaceae</taxon>
        <taxon>Vagococcus</taxon>
    </lineage>
</organism>
<dbReference type="FunFam" id="1.10.3810.10:FF:000001">
    <property type="entry name" value="Penicillin-binding protein 1A"/>
    <property type="match status" value="1"/>
</dbReference>
<feature type="domain" description="Glycosyl transferase family 51" evidence="20">
    <location>
        <begin position="89"/>
        <end position="261"/>
    </location>
</feature>
<dbReference type="GO" id="GO:0006508">
    <property type="term" value="P:proteolysis"/>
    <property type="evidence" value="ECO:0007669"/>
    <property type="project" value="UniProtKB-KW"/>
</dbReference>
<dbReference type="InterPro" id="IPR036950">
    <property type="entry name" value="PBP_transglycosylase"/>
</dbReference>
<evidence type="ECO:0000256" key="17">
    <source>
        <dbReference type="ARBA" id="ARBA00049902"/>
    </source>
</evidence>
<evidence type="ECO:0000256" key="8">
    <source>
        <dbReference type="ARBA" id="ARBA00022692"/>
    </source>
</evidence>
<dbReference type="GO" id="GO:0030288">
    <property type="term" value="C:outer membrane-bounded periplasmic space"/>
    <property type="evidence" value="ECO:0007669"/>
    <property type="project" value="TreeGrafter"/>
</dbReference>
<dbReference type="Proteomes" id="UP000674938">
    <property type="component" value="Unassembled WGS sequence"/>
</dbReference>
<feature type="transmembrane region" description="Helical" evidence="18">
    <location>
        <begin position="44"/>
        <end position="64"/>
    </location>
</feature>
<dbReference type="SUPFAM" id="SSF53955">
    <property type="entry name" value="Lysozyme-like"/>
    <property type="match status" value="1"/>
</dbReference>
<keyword evidence="9" id="KW-0378">Hydrolase</keyword>
<evidence type="ECO:0000313" key="22">
    <source>
        <dbReference type="Proteomes" id="UP000674938"/>
    </source>
</evidence>
<dbReference type="InterPro" id="IPR050396">
    <property type="entry name" value="Glycosyltr_51/Transpeptidase"/>
</dbReference>
<dbReference type="EMBL" id="JAEEGA010000001">
    <property type="protein sequence ID" value="MBP1039859.1"/>
    <property type="molecule type" value="Genomic_DNA"/>
</dbReference>
<dbReference type="InterPro" id="IPR012338">
    <property type="entry name" value="Beta-lactam/transpept-like"/>
</dbReference>
<keyword evidence="11" id="KW-0573">Peptidoglycan synthesis</keyword>
<dbReference type="AlphaFoldDB" id="A0A940P1R4"/>
<evidence type="ECO:0000256" key="11">
    <source>
        <dbReference type="ARBA" id="ARBA00022984"/>
    </source>
</evidence>
<dbReference type="InterPro" id="IPR001460">
    <property type="entry name" value="PCN-bd_Tpept"/>
</dbReference>
<dbReference type="Gene3D" id="3.40.710.10">
    <property type="entry name" value="DD-peptidase/beta-lactamase superfamily"/>
    <property type="match status" value="1"/>
</dbReference>